<protein>
    <submittedName>
        <fullName evidence="1">Uncharacterized protein</fullName>
    </submittedName>
</protein>
<accession>A0A2A6CN82</accession>
<gene>
    <name evidence="1" type="primary">WBGene00284105</name>
</gene>
<sequence length="70" mass="7982">MIFFGGRRSEQSLIHGTLASRLDLLIAIGSSNPFEFSLLKDENDLADHSEKNKNSELTWAPVDEYSWKVR</sequence>
<name>A0A2A6CN82_PRIPA</name>
<evidence type="ECO:0000313" key="2">
    <source>
        <dbReference type="Proteomes" id="UP000005239"/>
    </source>
</evidence>
<proteinExistence type="predicted"/>
<evidence type="ECO:0000313" key="1">
    <source>
        <dbReference type="EnsemblMetazoa" id="PPA45736.1"/>
    </source>
</evidence>
<reference evidence="2" key="1">
    <citation type="journal article" date="2008" name="Nat. Genet.">
        <title>The Pristionchus pacificus genome provides a unique perspective on nematode lifestyle and parasitism.</title>
        <authorList>
            <person name="Dieterich C."/>
            <person name="Clifton S.W."/>
            <person name="Schuster L.N."/>
            <person name="Chinwalla A."/>
            <person name="Delehaunty K."/>
            <person name="Dinkelacker I."/>
            <person name="Fulton L."/>
            <person name="Fulton R."/>
            <person name="Godfrey J."/>
            <person name="Minx P."/>
            <person name="Mitreva M."/>
            <person name="Roeseler W."/>
            <person name="Tian H."/>
            <person name="Witte H."/>
            <person name="Yang S.P."/>
            <person name="Wilson R.K."/>
            <person name="Sommer R.J."/>
        </authorList>
    </citation>
    <scope>NUCLEOTIDE SEQUENCE [LARGE SCALE GENOMIC DNA]</scope>
    <source>
        <strain evidence="2">PS312</strain>
    </source>
</reference>
<reference evidence="1" key="2">
    <citation type="submission" date="2022-06" db="UniProtKB">
        <authorList>
            <consortium name="EnsemblMetazoa"/>
        </authorList>
    </citation>
    <scope>IDENTIFICATION</scope>
    <source>
        <strain evidence="1">PS312</strain>
    </source>
</reference>
<keyword evidence="2" id="KW-1185">Reference proteome</keyword>
<dbReference type="EnsemblMetazoa" id="PPA45736.1">
    <property type="protein sequence ID" value="PPA45736.1"/>
    <property type="gene ID" value="WBGene00284105"/>
</dbReference>
<dbReference type="Proteomes" id="UP000005239">
    <property type="component" value="Unassembled WGS sequence"/>
</dbReference>
<accession>A0A8R1Z634</accession>
<dbReference type="AlphaFoldDB" id="A0A2A6CN82"/>
<organism evidence="1 2">
    <name type="scientific">Pristionchus pacificus</name>
    <name type="common">Parasitic nematode worm</name>
    <dbReference type="NCBI Taxonomy" id="54126"/>
    <lineage>
        <taxon>Eukaryota</taxon>
        <taxon>Metazoa</taxon>
        <taxon>Ecdysozoa</taxon>
        <taxon>Nematoda</taxon>
        <taxon>Chromadorea</taxon>
        <taxon>Rhabditida</taxon>
        <taxon>Rhabditina</taxon>
        <taxon>Diplogasteromorpha</taxon>
        <taxon>Diplogasteroidea</taxon>
        <taxon>Neodiplogasteridae</taxon>
        <taxon>Pristionchus</taxon>
    </lineage>
</organism>